<proteinExistence type="predicted"/>
<gene>
    <name evidence="1" type="ORF">BaRGS_00006894</name>
</gene>
<dbReference type="EMBL" id="JACVVK020000029">
    <property type="protein sequence ID" value="KAK7501808.1"/>
    <property type="molecule type" value="Genomic_DNA"/>
</dbReference>
<evidence type="ECO:0000313" key="1">
    <source>
        <dbReference type="EMBL" id="KAK7501808.1"/>
    </source>
</evidence>
<dbReference type="Proteomes" id="UP001519460">
    <property type="component" value="Unassembled WGS sequence"/>
</dbReference>
<evidence type="ECO:0000313" key="2">
    <source>
        <dbReference type="Proteomes" id="UP001519460"/>
    </source>
</evidence>
<feature type="non-terminal residue" evidence="1">
    <location>
        <position position="65"/>
    </location>
</feature>
<sequence length="65" mass="7303">MAGGTGRVDWVPKCVYVPLSDTRVPGYSDIVLSSALPQLKHDLLDYYDNKSVGVVFRKYVRDRSV</sequence>
<comment type="caution">
    <text evidence="1">The sequence shown here is derived from an EMBL/GenBank/DDBJ whole genome shotgun (WGS) entry which is preliminary data.</text>
</comment>
<protein>
    <submittedName>
        <fullName evidence="1">Uncharacterized protein</fullName>
    </submittedName>
</protein>
<name>A0ABD0LRM5_9CAEN</name>
<accession>A0ABD0LRM5</accession>
<keyword evidence="2" id="KW-1185">Reference proteome</keyword>
<reference evidence="1 2" key="1">
    <citation type="journal article" date="2023" name="Sci. Data">
        <title>Genome assembly of the Korean intertidal mud-creeper Batillaria attramentaria.</title>
        <authorList>
            <person name="Patra A.K."/>
            <person name="Ho P.T."/>
            <person name="Jun S."/>
            <person name="Lee S.J."/>
            <person name="Kim Y."/>
            <person name="Won Y.J."/>
        </authorList>
    </citation>
    <scope>NUCLEOTIDE SEQUENCE [LARGE SCALE GENOMIC DNA]</scope>
    <source>
        <strain evidence="1">Wonlab-2016</strain>
    </source>
</reference>
<dbReference type="AlphaFoldDB" id="A0ABD0LRM5"/>
<organism evidence="1 2">
    <name type="scientific">Batillaria attramentaria</name>
    <dbReference type="NCBI Taxonomy" id="370345"/>
    <lineage>
        <taxon>Eukaryota</taxon>
        <taxon>Metazoa</taxon>
        <taxon>Spiralia</taxon>
        <taxon>Lophotrochozoa</taxon>
        <taxon>Mollusca</taxon>
        <taxon>Gastropoda</taxon>
        <taxon>Caenogastropoda</taxon>
        <taxon>Sorbeoconcha</taxon>
        <taxon>Cerithioidea</taxon>
        <taxon>Batillariidae</taxon>
        <taxon>Batillaria</taxon>
    </lineage>
</organism>